<protein>
    <recommendedName>
        <fullName evidence="3">STAGA complex 65 subunit gamma</fullName>
    </recommendedName>
</protein>
<comment type="caution">
    <text evidence="1">The sequence shown here is derived from an EMBL/GenBank/DDBJ whole genome shotgun (WGS) entry which is preliminary data.</text>
</comment>
<gene>
    <name evidence="1" type="ORF">HHI36_017621</name>
</gene>
<dbReference type="InterPro" id="IPR039460">
    <property type="entry name" value="SUPT7L/Spt7"/>
</dbReference>
<sequence length="275" mass="31667">MTMNTRHWGEIPSNAPEILPDISEDIEKSMDKFCLSEFDSNDEMKPVLDQPIAIPPQDPLVMYAISLHKYMNHMTEIIRLAELAMEMNVRPSEDAAPPIPPLPDIALKHKRNCLNFIPKEDTDFTLGKEIEIPVLSEEIVKKILRKCVCTLLGHIGYESTHESLLLLLVDVLKEFFKKLCSKLEIALYDEKVHEGSGFPNAIERVLVEIGMGGVKGIHDYYQSRVIKYINVLYGRSKELSDHYNNLLASKVHRQLVILTKYQVRRRKLKKIQKYI</sequence>
<organism evidence="1 2">
    <name type="scientific">Cryptolaemus montrouzieri</name>
    <dbReference type="NCBI Taxonomy" id="559131"/>
    <lineage>
        <taxon>Eukaryota</taxon>
        <taxon>Metazoa</taxon>
        <taxon>Ecdysozoa</taxon>
        <taxon>Arthropoda</taxon>
        <taxon>Hexapoda</taxon>
        <taxon>Insecta</taxon>
        <taxon>Pterygota</taxon>
        <taxon>Neoptera</taxon>
        <taxon>Endopterygota</taxon>
        <taxon>Coleoptera</taxon>
        <taxon>Polyphaga</taxon>
        <taxon>Cucujiformia</taxon>
        <taxon>Coccinelloidea</taxon>
        <taxon>Coccinellidae</taxon>
        <taxon>Scymninae</taxon>
        <taxon>Scymnini</taxon>
        <taxon>Cryptolaemus</taxon>
    </lineage>
</organism>
<dbReference type="Gene3D" id="1.10.20.10">
    <property type="entry name" value="Histone, subunit A"/>
    <property type="match status" value="1"/>
</dbReference>
<evidence type="ECO:0000313" key="1">
    <source>
        <dbReference type="EMBL" id="KAL3280115.1"/>
    </source>
</evidence>
<dbReference type="CDD" id="cd06847">
    <property type="entry name" value="HFD_SUPT7L"/>
    <property type="match status" value="1"/>
</dbReference>
<dbReference type="PANTHER" id="PTHR28598">
    <property type="entry name" value="STAGA COMPLEX 65 SUBUNIT GAMMA"/>
    <property type="match status" value="1"/>
</dbReference>
<reference evidence="1 2" key="1">
    <citation type="journal article" date="2021" name="BMC Biol.">
        <title>Horizontally acquired antibacterial genes associated with adaptive radiation of ladybird beetles.</title>
        <authorList>
            <person name="Li H.S."/>
            <person name="Tang X.F."/>
            <person name="Huang Y.H."/>
            <person name="Xu Z.Y."/>
            <person name="Chen M.L."/>
            <person name="Du X.Y."/>
            <person name="Qiu B.Y."/>
            <person name="Chen P.T."/>
            <person name="Zhang W."/>
            <person name="Slipinski A."/>
            <person name="Escalona H.E."/>
            <person name="Waterhouse R.M."/>
            <person name="Zwick A."/>
            <person name="Pang H."/>
        </authorList>
    </citation>
    <scope>NUCLEOTIDE SEQUENCE [LARGE SCALE GENOMIC DNA]</scope>
    <source>
        <strain evidence="1">SYSU2018</strain>
    </source>
</reference>
<evidence type="ECO:0000313" key="2">
    <source>
        <dbReference type="Proteomes" id="UP001516400"/>
    </source>
</evidence>
<proteinExistence type="predicted"/>
<dbReference type="EMBL" id="JABFTP020000124">
    <property type="protein sequence ID" value="KAL3280115.1"/>
    <property type="molecule type" value="Genomic_DNA"/>
</dbReference>
<dbReference type="Proteomes" id="UP001516400">
    <property type="component" value="Unassembled WGS sequence"/>
</dbReference>
<name>A0ABD2NPL1_9CUCU</name>
<accession>A0ABD2NPL1</accession>
<dbReference type="InterPro" id="IPR009072">
    <property type="entry name" value="Histone-fold"/>
</dbReference>
<evidence type="ECO:0008006" key="3">
    <source>
        <dbReference type="Google" id="ProtNLM"/>
    </source>
</evidence>
<dbReference type="AlphaFoldDB" id="A0ABD2NPL1"/>
<dbReference type="PANTHER" id="PTHR28598:SF1">
    <property type="entry name" value="STAGA COMPLEX 65 SUBUNIT GAMMA"/>
    <property type="match status" value="1"/>
</dbReference>
<keyword evidence="2" id="KW-1185">Reference proteome</keyword>